<reference evidence="2 3" key="1">
    <citation type="submission" date="2006-02" db="EMBL/GenBank/DDBJ databases">
        <authorList>
            <person name="Moran M.A."/>
            <person name="Kjelleberg S."/>
            <person name="Egan S."/>
            <person name="Saunders N."/>
            <person name="Thomas T."/>
            <person name="Ferriera S."/>
            <person name="Johnson J."/>
            <person name="Kravitz S."/>
            <person name="Halpern A."/>
            <person name="Remington K."/>
            <person name="Beeson K."/>
            <person name="Tran B."/>
            <person name="Rogers Y.-H."/>
            <person name="Friedman R."/>
            <person name="Venter J.C."/>
        </authorList>
    </citation>
    <scope>NUCLEOTIDE SEQUENCE [LARGE SCALE GENOMIC DNA]</scope>
    <source>
        <strain evidence="2 3">D2</strain>
    </source>
</reference>
<dbReference type="HOGENOM" id="CLU_1947000_0_0_6"/>
<name>A4C3A3_9GAMM</name>
<evidence type="ECO:0000313" key="2">
    <source>
        <dbReference type="EMBL" id="EAR30035.1"/>
    </source>
</evidence>
<dbReference type="RefSeq" id="WP_009836336.1">
    <property type="nucleotide sequence ID" value="NZ_AAOH01000001.1"/>
</dbReference>
<evidence type="ECO:0008006" key="4">
    <source>
        <dbReference type="Google" id="ProtNLM"/>
    </source>
</evidence>
<dbReference type="STRING" id="87626.PTD2_00661"/>
<comment type="caution">
    <text evidence="2">The sequence shown here is derived from an EMBL/GenBank/DDBJ whole genome shotgun (WGS) entry which is preliminary data.</text>
</comment>
<sequence>MKKTGIVILLALTAASFQTFAANDVYGTVSEINHRSNSAQNDHSVYIRLALSEAATSTAQCAQSAANLIWHLDLTSPVANYQYELLKTSYKEQLPVRIIGQADVCANGPTDYDTIIEISPWSWPSIIEQRNLTPQVTGNFL</sequence>
<feature type="chain" id="PRO_5002666872" description="Orphan protein" evidence="1">
    <location>
        <begin position="22"/>
        <end position="141"/>
    </location>
</feature>
<keyword evidence="1" id="KW-0732">Signal</keyword>
<accession>A4C3A3</accession>
<keyword evidence="3" id="KW-1185">Reference proteome</keyword>
<dbReference type="EMBL" id="AAOH01000001">
    <property type="protein sequence ID" value="EAR30035.1"/>
    <property type="molecule type" value="Genomic_DNA"/>
</dbReference>
<feature type="signal peptide" evidence="1">
    <location>
        <begin position="1"/>
        <end position="21"/>
    </location>
</feature>
<protein>
    <recommendedName>
        <fullName evidence="4">Orphan protein</fullName>
    </recommendedName>
</protein>
<organism evidence="2 3">
    <name type="scientific">Pseudoalteromonas tunicata D2</name>
    <dbReference type="NCBI Taxonomy" id="87626"/>
    <lineage>
        <taxon>Bacteria</taxon>
        <taxon>Pseudomonadati</taxon>
        <taxon>Pseudomonadota</taxon>
        <taxon>Gammaproteobacteria</taxon>
        <taxon>Alteromonadales</taxon>
        <taxon>Pseudoalteromonadaceae</taxon>
        <taxon>Pseudoalteromonas</taxon>
    </lineage>
</organism>
<proteinExistence type="predicted"/>
<dbReference type="Proteomes" id="UP000006201">
    <property type="component" value="Unassembled WGS sequence"/>
</dbReference>
<evidence type="ECO:0000313" key="3">
    <source>
        <dbReference type="Proteomes" id="UP000006201"/>
    </source>
</evidence>
<dbReference type="eggNOG" id="ENOG50331JT">
    <property type="taxonomic scope" value="Bacteria"/>
</dbReference>
<dbReference type="OrthoDB" id="6311395at2"/>
<evidence type="ECO:0000256" key="1">
    <source>
        <dbReference type="SAM" id="SignalP"/>
    </source>
</evidence>
<gene>
    <name evidence="2" type="ORF">PTD2_00661</name>
</gene>
<dbReference type="AlphaFoldDB" id="A4C3A3"/>